<comment type="similarity">
    <text evidence="1">Belongs to the LysR transcriptional regulatory family.</text>
</comment>
<dbReference type="InterPro" id="IPR036390">
    <property type="entry name" value="WH_DNA-bd_sf"/>
</dbReference>
<dbReference type="RefSeq" id="WP_074942084.1">
    <property type="nucleotide sequence ID" value="NZ_FOMC01000013.1"/>
</dbReference>
<dbReference type="SUPFAM" id="SSF53850">
    <property type="entry name" value="Periplasmic binding protein-like II"/>
    <property type="match status" value="1"/>
</dbReference>
<dbReference type="Pfam" id="PF00126">
    <property type="entry name" value="HTH_1"/>
    <property type="match status" value="1"/>
</dbReference>
<dbReference type="AlphaFoldDB" id="A0A0P1GED5"/>
<keyword evidence="7" id="KW-1185">Reference proteome</keyword>
<dbReference type="EMBL" id="CYSD01000002">
    <property type="protein sequence ID" value="CUH74884.1"/>
    <property type="molecule type" value="Genomic_DNA"/>
</dbReference>
<keyword evidence="4" id="KW-0804">Transcription</keyword>
<accession>A0A0P1GED5</accession>
<reference evidence="6 7" key="1">
    <citation type="submission" date="2015-09" db="EMBL/GenBank/DDBJ databases">
        <authorList>
            <consortium name="Swine Surveillance"/>
        </authorList>
    </citation>
    <scope>NUCLEOTIDE SEQUENCE [LARGE SCALE GENOMIC DNA]</scope>
    <source>
        <strain evidence="6 7">CECT 7557</strain>
    </source>
</reference>
<dbReference type="PRINTS" id="PR00039">
    <property type="entry name" value="HTHLYSR"/>
</dbReference>
<dbReference type="CDD" id="cd05466">
    <property type="entry name" value="PBP2_LTTR_substrate"/>
    <property type="match status" value="1"/>
</dbReference>
<dbReference type="GO" id="GO:0003700">
    <property type="term" value="F:DNA-binding transcription factor activity"/>
    <property type="evidence" value="ECO:0007669"/>
    <property type="project" value="InterPro"/>
</dbReference>
<keyword evidence="2" id="KW-0805">Transcription regulation</keyword>
<keyword evidence="3" id="KW-0238">DNA-binding</keyword>
<dbReference type="InterPro" id="IPR000847">
    <property type="entry name" value="LysR_HTH_N"/>
</dbReference>
<dbReference type="PANTHER" id="PTHR30126:SF40">
    <property type="entry name" value="HTH-TYPE TRANSCRIPTIONAL REGULATOR GLTR"/>
    <property type="match status" value="1"/>
</dbReference>
<dbReference type="SUPFAM" id="SSF46785">
    <property type="entry name" value="Winged helix' DNA-binding domain"/>
    <property type="match status" value="1"/>
</dbReference>
<dbReference type="InterPro" id="IPR036388">
    <property type="entry name" value="WH-like_DNA-bd_sf"/>
</dbReference>
<dbReference type="STRING" id="928856.SAMN04488049_11336"/>
<dbReference type="PANTHER" id="PTHR30126">
    <property type="entry name" value="HTH-TYPE TRANSCRIPTIONAL REGULATOR"/>
    <property type="match status" value="1"/>
</dbReference>
<feature type="domain" description="HTH lysR-type" evidence="5">
    <location>
        <begin position="6"/>
        <end position="63"/>
    </location>
</feature>
<sequence length="289" mass="31909">MKPPFTNPHQMRAFAQVVRKGSISAAAQQLGVSQSAISQHISKVETLVGSKLLIRGRDGVTLTTIGQEIFSLADEFAALDQQIAERLHQHSELDLGHISIIANAPQPALRLIARFTRRFPKISVNFGLCDWSSAVEQLHSHRVDIAFITDPPQQTDLFIKEIIRSRYVAYARADHPIATLQSSRLADLVEHTLVLPEKGSLTQRVVKQALKKANLTLQRSVTMTTFPVMKEAVLQGVGVGIFLQHSSVAAKDLCEIPIADMPEEFSTCLVVPKHKLGLRVTQSFLEALD</sequence>
<gene>
    <name evidence="6" type="primary">cmpR_1</name>
    <name evidence="6" type="ORF">TRM7557_00126</name>
</gene>
<evidence type="ECO:0000256" key="1">
    <source>
        <dbReference type="ARBA" id="ARBA00009437"/>
    </source>
</evidence>
<dbReference type="Proteomes" id="UP000052022">
    <property type="component" value="Unassembled WGS sequence"/>
</dbReference>
<dbReference type="InterPro" id="IPR005119">
    <property type="entry name" value="LysR_subst-bd"/>
</dbReference>
<evidence type="ECO:0000259" key="5">
    <source>
        <dbReference type="PROSITE" id="PS50931"/>
    </source>
</evidence>
<evidence type="ECO:0000256" key="3">
    <source>
        <dbReference type="ARBA" id="ARBA00023125"/>
    </source>
</evidence>
<name>A0A0P1GED5_9RHOB</name>
<evidence type="ECO:0000256" key="4">
    <source>
        <dbReference type="ARBA" id="ARBA00023163"/>
    </source>
</evidence>
<dbReference type="Pfam" id="PF03466">
    <property type="entry name" value="LysR_substrate"/>
    <property type="match status" value="1"/>
</dbReference>
<dbReference type="PROSITE" id="PS50931">
    <property type="entry name" value="HTH_LYSR"/>
    <property type="match status" value="1"/>
</dbReference>
<organism evidence="6 7">
    <name type="scientific">Tritonibacter multivorans</name>
    <dbReference type="NCBI Taxonomy" id="928856"/>
    <lineage>
        <taxon>Bacteria</taxon>
        <taxon>Pseudomonadati</taxon>
        <taxon>Pseudomonadota</taxon>
        <taxon>Alphaproteobacteria</taxon>
        <taxon>Rhodobacterales</taxon>
        <taxon>Paracoccaceae</taxon>
        <taxon>Tritonibacter</taxon>
    </lineage>
</organism>
<dbReference type="OrthoDB" id="7840053at2"/>
<dbReference type="Gene3D" id="1.10.10.10">
    <property type="entry name" value="Winged helix-like DNA-binding domain superfamily/Winged helix DNA-binding domain"/>
    <property type="match status" value="1"/>
</dbReference>
<evidence type="ECO:0000313" key="6">
    <source>
        <dbReference type="EMBL" id="CUH74884.1"/>
    </source>
</evidence>
<proteinExistence type="inferred from homology"/>
<evidence type="ECO:0000256" key="2">
    <source>
        <dbReference type="ARBA" id="ARBA00023015"/>
    </source>
</evidence>
<dbReference type="Gene3D" id="3.40.190.290">
    <property type="match status" value="1"/>
</dbReference>
<protein>
    <submittedName>
        <fullName evidence="6">HTH-type transcriptional activator CmpR</fullName>
    </submittedName>
</protein>
<dbReference type="GO" id="GO:0000976">
    <property type="term" value="F:transcription cis-regulatory region binding"/>
    <property type="evidence" value="ECO:0007669"/>
    <property type="project" value="TreeGrafter"/>
</dbReference>
<evidence type="ECO:0000313" key="7">
    <source>
        <dbReference type="Proteomes" id="UP000052022"/>
    </source>
</evidence>